<evidence type="ECO:0000256" key="1">
    <source>
        <dbReference type="ARBA" id="ARBA00023157"/>
    </source>
</evidence>
<dbReference type="EMBL" id="HACG01046260">
    <property type="protein sequence ID" value="CEK93125.1"/>
    <property type="molecule type" value="Transcribed_RNA"/>
</dbReference>
<evidence type="ECO:0000313" key="3">
    <source>
        <dbReference type="EMBL" id="CEK93125.1"/>
    </source>
</evidence>
<keyword evidence="2" id="KW-0472">Membrane</keyword>
<dbReference type="SUPFAM" id="SSF57424">
    <property type="entry name" value="LDL receptor-like module"/>
    <property type="match status" value="1"/>
</dbReference>
<feature type="non-terminal residue" evidence="3">
    <location>
        <position position="1"/>
    </location>
</feature>
<keyword evidence="2" id="KW-0812">Transmembrane</keyword>
<proteinExistence type="predicted"/>
<feature type="transmembrane region" description="Helical" evidence="2">
    <location>
        <begin position="40"/>
        <end position="58"/>
    </location>
</feature>
<dbReference type="Gene3D" id="4.10.400.10">
    <property type="entry name" value="Low-density Lipoprotein Receptor"/>
    <property type="match status" value="1"/>
</dbReference>
<evidence type="ECO:0000256" key="2">
    <source>
        <dbReference type="SAM" id="Phobius"/>
    </source>
</evidence>
<protein>
    <submittedName>
        <fullName evidence="3">Uncharacterized protein</fullName>
    </submittedName>
</protein>
<name>A0A0B7BLV8_9EUPU</name>
<accession>A0A0B7BLV8</accession>
<keyword evidence="2" id="KW-1133">Transmembrane helix</keyword>
<dbReference type="AlphaFoldDB" id="A0A0B7BLV8"/>
<sequence length="61" mass="6776">GRTCLTFDQICDGVVDCPGREDEDNCVKQTRSTNIGTRLTTGHVIMVTVLILLLTKLINQR</sequence>
<gene>
    <name evidence="3" type="primary">ORF192153</name>
</gene>
<dbReference type="CDD" id="cd00112">
    <property type="entry name" value="LDLa"/>
    <property type="match status" value="1"/>
</dbReference>
<dbReference type="InterPro" id="IPR036055">
    <property type="entry name" value="LDL_receptor-like_sf"/>
</dbReference>
<reference evidence="3" key="1">
    <citation type="submission" date="2014-12" db="EMBL/GenBank/DDBJ databases">
        <title>Insight into the proteome of Arion vulgaris.</title>
        <authorList>
            <person name="Aradska J."/>
            <person name="Bulat T."/>
            <person name="Smidak R."/>
            <person name="Sarate P."/>
            <person name="Gangsoo J."/>
            <person name="Sialana F."/>
            <person name="Bilban M."/>
            <person name="Lubec G."/>
        </authorList>
    </citation>
    <scope>NUCLEOTIDE SEQUENCE</scope>
    <source>
        <tissue evidence="3">Skin</tissue>
    </source>
</reference>
<dbReference type="InterPro" id="IPR002172">
    <property type="entry name" value="LDrepeatLR_classA_rpt"/>
</dbReference>
<organism evidence="3">
    <name type="scientific">Arion vulgaris</name>
    <dbReference type="NCBI Taxonomy" id="1028688"/>
    <lineage>
        <taxon>Eukaryota</taxon>
        <taxon>Metazoa</taxon>
        <taxon>Spiralia</taxon>
        <taxon>Lophotrochozoa</taxon>
        <taxon>Mollusca</taxon>
        <taxon>Gastropoda</taxon>
        <taxon>Heterobranchia</taxon>
        <taxon>Euthyneura</taxon>
        <taxon>Panpulmonata</taxon>
        <taxon>Eupulmonata</taxon>
        <taxon>Stylommatophora</taxon>
        <taxon>Helicina</taxon>
        <taxon>Arionoidea</taxon>
        <taxon>Arionidae</taxon>
        <taxon>Arion</taxon>
    </lineage>
</organism>
<keyword evidence="1" id="KW-1015">Disulfide bond</keyword>